<keyword evidence="12" id="KW-1185">Reference proteome</keyword>
<evidence type="ECO:0000313" key="11">
    <source>
        <dbReference type="EMBL" id="KKO17976.1"/>
    </source>
</evidence>
<keyword evidence="7 10" id="KW-0249">Electron transport</keyword>
<dbReference type="NCBIfam" id="TIGR01946">
    <property type="entry name" value="rnfD"/>
    <property type="match status" value="1"/>
</dbReference>
<keyword evidence="2 10" id="KW-0597">Phosphoprotein</keyword>
<feature type="modified residue" description="FMN phosphoryl threonine" evidence="10">
    <location>
        <position position="182"/>
    </location>
</feature>
<dbReference type="InterPro" id="IPR011303">
    <property type="entry name" value="RnfD_bac"/>
</dbReference>
<comment type="caution">
    <text evidence="11">The sequence shown here is derived from an EMBL/GenBank/DDBJ whole genome shotgun (WGS) entry which is preliminary data.</text>
</comment>
<keyword evidence="8 10" id="KW-1133">Transmembrane helix</keyword>
<keyword evidence="9 10" id="KW-0472">Membrane</keyword>
<dbReference type="HAMAP" id="MF_00462">
    <property type="entry name" value="RsxD_RnfD"/>
    <property type="match status" value="1"/>
</dbReference>
<dbReference type="GO" id="GO:0055085">
    <property type="term" value="P:transmembrane transport"/>
    <property type="evidence" value="ECO:0007669"/>
    <property type="project" value="InterPro"/>
</dbReference>
<evidence type="ECO:0000256" key="4">
    <source>
        <dbReference type="ARBA" id="ARBA00022643"/>
    </source>
</evidence>
<keyword evidence="10" id="KW-1003">Cell membrane</keyword>
<comment type="similarity">
    <text evidence="10">Belongs to the NqrB/RnfD family.</text>
</comment>
<feature type="transmembrane region" description="Helical" evidence="10">
    <location>
        <begin position="259"/>
        <end position="276"/>
    </location>
</feature>
<evidence type="ECO:0000256" key="8">
    <source>
        <dbReference type="ARBA" id="ARBA00022989"/>
    </source>
</evidence>
<organism evidence="11 12">
    <name type="scientific">Candidatus Brocadia fulgida</name>
    <dbReference type="NCBI Taxonomy" id="380242"/>
    <lineage>
        <taxon>Bacteria</taxon>
        <taxon>Pseudomonadati</taxon>
        <taxon>Planctomycetota</taxon>
        <taxon>Candidatus Brocadiia</taxon>
        <taxon>Candidatus Brocadiales</taxon>
        <taxon>Candidatus Brocadiaceae</taxon>
        <taxon>Candidatus Brocadia</taxon>
    </lineage>
</organism>
<evidence type="ECO:0000256" key="10">
    <source>
        <dbReference type="HAMAP-Rule" id="MF_00462"/>
    </source>
</evidence>
<evidence type="ECO:0000256" key="2">
    <source>
        <dbReference type="ARBA" id="ARBA00022553"/>
    </source>
</evidence>
<feature type="transmembrane region" description="Helical" evidence="10">
    <location>
        <begin position="230"/>
        <end position="247"/>
    </location>
</feature>
<comment type="function">
    <text evidence="10">Part of a membrane-bound complex that couples electron transfer with translocation of ions across the membrane.</text>
</comment>
<evidence type="ECO:0000256" key="5">
    <source>
        <dbReference type="ARBA" id="ARBA00022692"/>
    </source>
</evidence>
<evidence type="ECO:0000256" key="9">
    <source>
        <dbReference type="ARBA" id="ARBA00023136"/>
    </source>
</evidence>
<evidence type="ECO:0000256" key="3">
    <source>
        <dbReference type="ARBA" id="ARBA00022630"/>
    </source>
</evidence>
<comment type="subunit">
    <text evidence="10">The complex is composed of six subunits: RnfA, RnfB, RnfC, RnfD, RnfE and RnfG.</text>
</comment>
<dbReference type="GO" id="GO:0022900">
    <property type="term" value="P:electron transport chain"/>
    <property type="evidence" value="ECO:0007669"/>
    <property type="project" value="UniProtKB-UniRule"/>
</dbReference>
<keyword evidence="5 10" id="KW-0812">Transmembrane</keyword>
<evidence type="ECO:0000256" key="1">
    <source>
        <dbReference type="ARBA" id="ARBA00022448"/>
    </source>
</evidence>
<keyword evidence="1 10" id="KW-0813">Transport</keyword>
<proteinExistence type="inferred from homology"/>
<dbReference type="GO" id="GO:0005886">
    <property type="term" value="C:plasma membrane"/>
    <property type="evidence" value="ECO:0007669"/>
    <property type="project" value="UniProtKB-SubCell"/>
</dbReference>
<sequence length="343" mass="37185">MSDQTEIRHNLIVSASPHIYDGENIPRIMWAVVLSLVPAGIAGAFAFGYYCLSVIFLCCLASVVTEAGILILRKQPIVPTIKDGSAVVTGVLLAYTLPPSVPWYVPVVGSFFAIAVVKHCFGGLGNNIWNPALAARAFLQVAYPAVMNSDWRILEHGIGNLVHSITKMDPAGKLVDAITRATPLTKEAGAETYTLAKLIMGNVPGCIGETSVIALLLGGAFLIYKRYIKWYVPVYYIVTMFVMALILPPRAVTPWANNPWYHIFSGGLFLGAFFMATDMVTSPLAKRGLIIFAIGAGVLTALIRFYSGYPEGVCYSILLMNTATPLIDRYTKPRLYGTGVKKG</sequence>
<evidence type="ECO:0000256" key="6">
    <source>
        <dbReference type="ARBA" id="ARBA00022967"/>
    </source>
</evidence>
<reference evidence="11 12" key="1">
    <citation type="journal article" date="2013" name="BMC Microbiol.">
        <title>Identification of the type II cytochrome c maturation pathway in anammox bacteria by comparative genomics.</title>
        <authorList>
            <person name="Ferousi C."/>
            <person name="Speth D.R."/>
            <person name="Reimann J."/>
            <person name="Op den Camp H.J."/>
            <person name="Allen J.W."/>
            <person name="Keltjens J.T."/>
            <person name="Jetten M.S."/>
        </authorList>
    </citation>
    <scope>NUCLEOTIDE SEQUENCE [LARGE SCALE GENOMIC DNA]</scope>
    <source>
        <strain evidence="11">RU1</strain>
    </source>
</reference>
<feature type="transmembrane region" description="Helical" evidence="10">
    <location>
        <begin position="54"/>
        <end position="72"/>
    </location>
</feature>
<dbReference type="Pfam" id="PF03116">
    <property type="entry name" value="NQR2_RnfD_RnfE"/>
    <property type="match status" value="1"/>
</dbReference>
<accession>A0A0M2USK6</accession>
<dbReference type="AlphaFoldDB" id="A0A0M2USK6"/>
<dbReference type="PANTHER" id="PTHR30578">
    <property type="entry name" value="ELECTRON TRANSPORT COMPLEX PROTEIN RNFD"/>
    <property type="match status" value="1"/>
</dbReference>
<feature type="transmembrane region" description="Helical" evidence="10">
    <location>
        <begin position="84"/>
        <end position="105"/>
    </location>
</feature>
<name>A0A0M2USK6_9BACT</name>
<keyword evidence="4 10" id="KW-0288">FMN</keyword>
<dbReference type="PATRIC" id="fig|380242.3.peg.4121"/>
<dbReference type="EMBL" id="LAQJ01000306">
    <property type="protein sequence ID" value="KKO17976.1"/>
    <property type="molecule type" value="Genomic_DNA"/>
</dbReference>
<comment type="cofactor">
    <cofactor evidence="10">
        <name>FMN</name>
        <dbReference type="ChEBI" id="CHEBI:58210"/>
    </cofactor>
</comment>
<dbReference type="InterPro" id="IPR004338">
    <property type="entry name" value="NqrB/RnfD"/>
</dbReference>
<feature type="transmembrane region" description="Helical" evidence="10">
    <location>
        <begin position="202"/>
        <end position="223"/>
    </location>
</feature>
<protein>
    <recommendedName>
        <fullName evidence="10">Ion-translocating oxidoreductase complex subunit D</fullName>
        <ecNumber evidence="10">7.-.-.-</ecNumber>
    </recommendedName>
    <alternativeName>
        <fullName evidence="10">Rnf electron transport complex subunit D</fullName>
    </alternativeName>
</protein>
<gene>
    <name evidence="10" type="primary">rnfD</name>
    <name evidence="11" type="ORF">BROFUL_03348</name>
</gene>
<dbReference type="PANTHER" id="PTHR30578:SF0">
    <property type="entry name" value="ION-TRANSLOCATING OXIDOREDUCTASE COMPLEX SUBUNIT D"/>
    <property type="match status" value="1"/>
</dbReference>
<keyword evidence="3 10" id="KW-0285">Flavoprotein</keyword>
<evidence type="ECO:0000313" key="12">
    <source>
        <dbReference type="Proteomes" id="UP000034954"/>
    </source>
</evidence>
<evidence type="ECO:0000256" key="7">
    <source>
        <dbReference type="ARBA" id="ARBA00022982"/>
    </source>
</evidence>
<comment type="subcellular location">
    <subcellularLocation>
        <location evidence="10">Cell membrane</location>
        <topology evidence="10">Multi-pass membrane protein</topology>
    </subcellularLocation>
</comment>
<keyword evidence="6 10" id="KW-1278">Translocase</keyword>
<feature type="transmembrane region" description="Helical" evidence="10">
    <location>
        <begin position="28"/>
        <end position="48"/>
    </location>
</feature>
<dbReference type="EC" id="7.-.-.-" evidence="10"/>
<feature type="transmembrane region" description="Helical" evidence="10">
    <location>
        <begin position="288"/>
        <end position="306"/>
    </location>
</feature>
<dbReference type="Proteomes" id="UP000034954">
    <property type="component" value="Unassembled WGS sequence"/>
</dbReference>